<dbReference type="Proteomes" id="UP000001589">
    <property type="component" value="Chromosome"/>
</dbReference>
<organism evidence="3 4">
    <name type="scientific">Prochlorococcus marinus (strain MIT 9515)</name>
    <dbReference type="NCBI Taxonomy" id="167542"/>
    <lineage>
        <taxon>Bacteria</taxon>
        <taxon>Bacillati</taxon>
        <taxon>Cyanobacteriota</taxon>
        <taxon>Cyanophyceae</taxon>
        <taxon>Synechococcales</taxon>
        <taxon>Prochlorococcaceae</taxon>
        <taxon>Prochlorococcus</taxon>
    </lineage>
</organism>
<dbReference type="AlphaFoldDB" id="A2BVX4"/>
<dbReference type="RefSeq" id="WP_011820040.1">
    <property type="nucleotide sequence ID" value="NC_008817.1"/>
</dbReference>
<evidence type="ECO:0000313" key="4">
    <source>
        <dbReference type="Proteomes" id="UP000001589"/>
    </source>
</evidence>
<evidence type="ECO:0008006" key="5">
    <source>
        <dbReference type="Google" id="ProtNLM"/>
    </source>
</evidence>
<protein>
    <recommendedName>
        <fullName evidence="5">Oxidoreductase</fullName>
    </recommendedName>
</protein>
<dbReference type="KEGG" id="pmc:P9515_07261"/>
<dbReference type="eggNOG" id="COG0673">
    <property type="taxonomic scope" value="Bacteria"/>
</dbReference>
<dbReference type="EMBL" id="CP000552">
    <property type="protein sequence ID" value="ABM71935.1"/>
    <property type="molecule type" value="Genomic_DNA"/>
</dbReference>
<dbReference type="Pfam" id="PF01408">
    <property type="entry name" value="GFO_IDH_MocA"/>
    <property type="match status" value="1"/>
</dbReference>
<dbReference type="Gene3D" id="3.30.360.10">
    <property type="entry name" value="Dihydrodipicolinate Reductase, domain 2"/>
    <property type="match status" value="1"/>
</dbReference>
<sequence>MRFGIIGGGFGYDSHFEALKNIKGIDIVGIADSGSGRLLSKLTNSELYFNSIESLIKSKPNVITIATPPCNHFNLISKLAQSNIHIVCEKPFCISSTEGLKANSLIEKFKLASCINFQYRFEPGIQFLKSKINDQDIDNIKSVEVIWLTSGRKDPNSLWTWRNDKQQGGGVINAFLIHIIDLIQWLLNCEINDVVKSKNKIIIPYRRDNYSNVRPVTAEDFTEVEFILKNNILASSKVSNCNATSIGLQITINRNEEKLIFEHKPPFRACDQSVFVEKENKKISLFNASNIIPTNYEDTRTFSLRELYKKFILSVNGASKRDLPSFKSGYQVKKIIEKINNFE</sequence>
<dbReference type="SUPFAM" id="SSF51735">
    <property type="entry name" value="NAD(P)-binding Rossmann-fold domains"/>
    <property type="match status" value="1"/>
</dbReference>
<evidence type="ECO:0000313" key="3">
    <source>
        <dbReference type="EMBL" id="ABM71935.1"/>
    </source>
</evidence>
<feature type="domain" description="Gfo/Idh/MocA-like oxidoreductase N-terminal" evidence="1">
    <location>
        <begin position="1"/>
        <end position="105"/>
    </location>
</feature>
<dbReference type="Gene3D" id="3.40.50.720">
    <property type="entry name" value="NAD(P)-binding Rossmann-like Domain"/>
    <property type="match status" value="1"/>
</dbReference>
<dbReference type="InterPro" id="IPR000683">
    <property type="entry name" value="Gfo/Idh/MocA-like_OxRdtase_N"/>
</dbReference>
<dbReference type="SUPFAM" id="SSF55347">
    <property type="entry name" value="Glyceraldehyde-3-phosphate dehydrogenase-like, C-terminal domain"/>
    <property type="match status" value="1"/>
</dbReference>
<dbReference type="Pfam" id="PF22725">
    <property type="entry name" value="GFO_IDH_MocA_C3"/>
    <property type="match status" value="1"/>
</dbReference>
<feature type="domain" description="GFO/IDH/MocA-like oxidoreductase" evidence="2">
    <location>
        <begin position="126"/>
        <end position="250"/>
    </location>
</feature>
<dbReference type="InterPro" id="IPR036291">
    <property type="entry name" value="NAD(P)-bd_dom_sf"/>
</dbReference>
<dbReference type="InterPro" id="IPR055170">
    <property type="entry name" value="GFO_IDH_MocA-like_dom"/>
</dbReference>
<name>A2BVX4_PROM5</name>
<dbReference type="HOGENOM" id="CLU_808577_0_0_3"/>
<dbReference type="InterPro" id="IPR052515">
    <property type="entry name" value="Gfo/Idh/MocA_Oxidoreductase"/>
</dbReference>
<dbReference type="PANTHER" id="PTHR43249:SF1">
    <property type="entry name" value="D-GLUCOSIDE 3-DEHYDROGENASE"/>
    <property type="match status" value="1"/>
</dbReference>
<reference evidence="3 4" key="1">
    <citation type="journal article" date="2007" name="PLoS Genet.">
        <title>Patterns and implications of gene gain and loss in the evolution of Prochlorococcus.</title>
        <authorList>
            <person name="Kettler G.C."/>
            <person name="Martiny A.C."/>
            <person name="Huang K."/>
            <person name="Zucker J."/>
            <person name="Coleman M.L."/>
            <person name="Rodrigue S."/>
            <person name="Chen F."/>
            <person name="Lapidus A."/>
            <person name="Ferriera S."/>
            <person name="Johnson J."/>
            <person name="Steglich C."/>
            <person name="Church G.M."/>
            <person name="Richardson P."/>
            <person name="Chisholm S.W."/>
        </authorList>
    </citation>
    <scope>NUCLEOTIDE SEQUENCE [LARGE SCALE GENOMIC DNA]</scope>
    <source>
        <strain evidence="3 4">MIT 9515</strain>
    </source>
</reference>
<evidence type="ECO:0000259" key="1">
    <source>
        <dbReference type="Pfam" id="PF01408"/>
    </source>
</evidence>
<dbReference type="PANTHER" id="PTHR43249">
    <property type="entry name" value="UDP-N-ACETYL-2-AMINO-2-DEOXY-D-GLUCURONATE OXIDASE"/>
    <property type="match status" value="1"/>
</dbReference>
<dbReference type="STRING" id="167542.P9515_07261"/>
<dbReference type="GeneID" id="60201410"/>
<proteinExistence type="predicted"/>
<evidence type="ECO:0000259" key="2">
    <source>
        <dbReference type="Pfam" id="PF22725"/>
    </source>
</evidence>
<gene>
    <name evidence="3" type="ordered locus">P9515_07261</name>
</gene>
<dbReference type="OrthoDB" id="9815825at2"/>
<accession>A2BVX4</accession>
<dbReference type="GO" id="GO:0000166">
    <property type="term" value="F:nucleotide binding"/>
    <property type="evidence" value="ECO:0007669"/>
    <property type="project" value="InterPro"/>
</dbReference>